<name>A0A059AZE5_EUCGR</name>
<dbReference type="AlphaFoldDB" id="A0A059AZE5"/>
<feature type="transmembrane region" description="Helical" evidence="6">
    <location>
        <begin position="166"/>
        <end position="185"/>
    </location>
</feature>
<evidence type="ECO:0000256" key="4">
    <source>
        <dbReference type="ARBA" id="ARBA00022989"/>
    </source>
</evidence>
<proteinExistence type="inferred from homology"/>
<evidence type="ECO:0000313" key="7">
    <source>
        <dbReference type="EMBL" id="KCW59243.1"/>
    </source>
</evidence>
<gene>
    <name evidence="7" type="ORF">EUGRSUZ_H01920</name>
</gene>
<dbReference type="Pfam" id="PF05055">
    <property type="entry name" value="DUF677"/>
    <property type="match status" value="1"/>
</dbReference>
<keyword evidence="4 6" id="KW-1133">Transmembrane helix</keyword>
<evidence type="ECO:0000256" key="3">
    <source>
        <dbReference type="ARBA" id="ARBA00022692"/>
    </source>
</evidence>
<keyword evidence="5 6" id="KW-0472">Membrane</keyword>
<accession>A0A059AZE5</accession>
<dbReference type="eggNOG" id="ENOG502QVAQ">
    <property type="taxonomic scope" value="Eukaryota"/>
</dbReference>
<feature type="transmembrane region" description="Helical" evidence="6">
    <location>
        <begin position="139"/>
        <end position="160"/>
    </location>
</feature>
<evidence type="ECO:0000256" key="2">
    <source>
        <dbReference type="ARBA" id="ARBA00009074"/>
    </source>
</evidence>
<protein>
    <submittedName>
        <fullName evidence="7">Uncharacterized protein</fullName>
    </submittedName>
</protein>
<dbReference type="Gramene" id="KCW59243">
    <property type="protein sequence ID" value="KCW59243"/>
    <property type="gene ID" value="EUGRSUZ_H01920"/>
</dbReference>
<dbReference type="GO" id="GO:0016020">
    <property type="term" value="C:membrane"/>
    <property type="evidence" value="ECO:0007669"/>
    <property type="project" value="UniProtKB-SubCell"/>
</dbReference>
<dbReference type="InParanoid" id="A0A059AZE5"/>
<dbReference type="STRING" id="71139.A0A059AZE5"/>
<comment type="subcellular location">
    <subcellularLocation>
        <location evidence="1">Membrane</location>
    </subcellularLocation>
</comment>
<keyword evidence="3 6" id="KW-0812">Transmembrane</keyword>
<dbReference type="PANTHER" id="PTHR31113:SF32">
    <property type="entry name" value="UPF0496 PLANT-LIKE PROTEIN"/>
    <property type="match status" value="1"/>
</dbReference>
<organism evidence="7">
    <name type="scientific">Eucalyptus grandis</name>
    <name type="common">Flooded gum</name>
    <dbReference type="NCBI Taxonomy" id="71139"/>
    <lineage>
        <taxon>Eukaryota</taxon>
        <taxon>Viridiplantae</taxon>
        <taxon>Streptophyta</taxon>
        <taxon>Embryophyta</taxon>
        <taxon>Tracheophyta</taxon>
        <taxon>Spermatophyta</taxon>
        <taxon>Magnoliopsida</taxon>
        <taxon>eudicotyledons</taxon>
        <taxon>Gunneridae</taxon>
        <taxon>Pentapetalae</taxon>
        <taxon>rosids</taxon>
        <taxon>malvids</taxon>
        <taxon>Myrtales</taxon>
        <taxon>Myrtaceae</taxon>
        <taxon>Myrtoideae</taxon>
        <taxon>Eucalypteae</taxon>
        <taxon>Eucalyptus</taxon>
    </lineage>
</organism>
<dbReference type="EMBL" id="KK198760">
    <property type="protein sequence ID" value="KCW59243.1"/>
    <property type="molecule type" value="Genomic_DNA"/>
</dbReference>
<sequence length="299" mass="34303">MATDRLEMDHEVAKIILESTWNDKELIHLVDYYFNHCLRILGFYTSLGTCLGLARDNQSRIQLAIMHYEEERGENVGGEKYVKTLQDLQRLREAGGPFTYEFSMLFNSVWEQQAEMLQKLQAREKLDKELKSAQTWRRVTIAIFVTVFMSALILSVVAVAKAWKPVVIALAAGLPAPIATAGKWCDSWWKKYRRERKGKKELIDLMNAGTRISINDLVTIRLLVSKLGTEIESILQNAGFILGEEQEEAMKLGMREIKKRAEVFMKTMEDLSTQADKSSHEIHRARTVILQRIIGQPSR</sequence>
<dbReference type="InterPro" id="IPR007749">
    <property type="entry name" value="DUF677"/>
</dbReference>
<evidence type="ECO:0000256" key="6">
    <source>
        <dbReference type="SAM" id="Phobius"/>
    </source>
</evidence>
<comment type="similarity">
    <text evidence="2">Belongs to the UPF0496 family.</text>
</comment>
<evidence type="ECO:0000256" key="1">
    <source>
        <dbReference type="ARBA" id="ARBA00004370"/>
    </source>
</evidence>
<dbReference type="PANTHER" id="PTHR31113">
    <property type="entry name" value="UPF0496 PROTEIN 3-RELATED"/>
    <property type="match status" value="1"/>
</dbReference>
<reference evidence="7" key="1">
    <citation type="submission" date="2013-07" db="EMBL/GenBank/DDBJ databases">
        <title>The genome of Eucalyptus grandis.</title>
        <authorList>
            <person name="Schmutz J."/>
            <person name="Hayes R."/>
            <person name="Myburg A."/>
            <person name="Tuskan G."/>
            <person name="Grattapaglia D."/>
            <person name="Rokhsar D.S."/>
        </authorList>
    </citation>
    <scope>NUCLEOTIDE SEQUENCE</scope>
    <source>
        <tissue evidence="7">Leaf extractions</tissue>
    </source>
</reference>
<evidence type="ECO:0000256" key="5">
    <source>
        <dbReference type="ARBA" id="ARBA00023136"/>
    </source>
</evidence>